<accession>A0ABV4D4B9</accession>
<keyword evidence="2" id="KW-1185">Reference proteome</keyword>
<evidence type="ECO:0000313" key="2">
    <source>
        <dbReference type="Proteomes" id="UP001565283"/>
    </source>
</evidence>
<reference evidence="1 2" key="1">
    <citation type="submission" date="2024-03" db="EMBL/GenBank/DDBJ databases">
        <title>Mouse gut bacterial collection (mGBC) of GemPharmatech.</title>
        <authorList>
            <person name="He Y."/>
            <person name="Dong L."/>
            <person name="Wu D."/>
            <person name="Gao X."/>
            <person name="Lin Z."/>
        </authorList>
    </citation>
    <scope>NUCLEOTIDE SEQUENCE [LARGE SCALE GENOMIC DNA]</scope>
    <source>
        <strain evidence="1 2">61-15</strain>
    </source>
</reference>
<comment type="caution">
    <text evidence="1">The sequence shown here is derived from an EMBL/GenBank/DDBJ whole genome shotgun (WGS) entry which is preliminary data.</text>
</comment>
<dbReference type="EMBL" id="JBCLSH010000044">
    <property type="protein sequence ID" value="MEY8444377.1"/>
    <property type="molecule type" value="Genomic_DNA"/>
</dbReference>
<name>A0ABV4D4B9_9LACT</name>
<dbReference type="Proteomes" id="UP001565283">
    <property type="component" value="Unassembled WGS sequence"/>
</dbReference>
<organism evidence="1 2">
    <name type="scientific">Lactococcus ileimucosae</name>
    <dbReference type="NCBI Taxonomy" id="2941329"/>
    <lineage>
        <taxon>Bacteria</taxon>
        <taxon>Bacillati</taxon>
        <taxon>Bacillota</taxon>
        <taxon>Bacilli</taxon>
        <taxon>Lactobacillales</taxon>
        <taxon>Streptococcaceae</taxon>
        <taxon>Lactococcus</taxon>
    </lineage>
</organism>
<evidence type="ECO:0000313" key="1">
    <source>
        <dbReference type="EMBL" id="MEY8444377.1"/>
    </source>
</evidence>
<gene>
    <name evidence="1" type="ORF">AALA52_09070</name>
</gene>
<proteinExistence type="predicted"/>
<sequence length="70" mass="8371">MYTLRKTRLYETDEEIRAIYLACLDVSNKNFGDTMRNLIKKLEELEREQKKGLSPKVKKLLIDLKADYEF</sequence>
<protein>
    <submittedName>
        <fullName evidence="1">Uncharacterized protein</fullName>
    </submittedName>
</protein>
<dbReference type="RefSeq" id="WP_369948776.1">
    <property type="nucleotide sequence ID" value="NZ_JBCLSH010000044.1"/>
</dbReference>